<organism evidence="2 3">
    <name type="scientific">Penicillium alfredii</name>
    <dbReference type="NCBI Taxonomy" id="1506179"/>
    <lineage>
        <taxon>Eukaryota</taxon>
        <taxon>Fungi</taxon>
        <taxon>Dikarya</taxon>
        <taxon>Ascomycota</taxon>
        <taxon>Pezizomycotina</taxon>
        <taxon>Eurotiomycetes</taxon>
        <taxon>Eurotiomycetidae</taxon>
        <taxon>Eurotiales</taxon>
        <taxon>Aspergillaceae</taxon>
        <taxon>Penicillium</taxon>
    </lineage>
</organism>
<dbReference type="Proteomes" id="UP001141434">
    <property type="component" value="Unassembled WGS sequence"/>
</dbReference>
<sequence length="221" mass="24947">MGNWSRDSTILQGAKVVGMTTTGLSKYRGLVASLNPQVVVIEETAQAIETPVTCAVHELAGPPFHLDISMFERLITNNMTFTKLQEQRRMAPEIRALLTPIYGNLLDHRSVHKRPPVSGMGDVRLFFMTHNFLEDNENLASKFNEFEASMVTEFYAYLVMNGISDRKITILTFYQGQKKKILKMVKTHQHLTRSFVNVATVDSYQGDENGIILLSLVRSHA</sequence>
<dbReference type="SUPFAM" id="SSF52540">
    <property type="entry name" value="P-loop containing nucleoside triphosphate hydrolases"/>
    <property type="match status" value="1"/>
</dbReference>
<comment type="caution">
    <text evidence="2">The sequence shown here is derived from an EMBL/GenBank/DDBJ whole genome shotgun (WGS) entry which is preliminary data.</text>
</comment>
<dbReference type="GeneID" id="81391656"/>
<accession>A0A9W9FQI9</accession>
<proteinExistence type="predicted"/>
<reference evidence="2" key="2">
    <citation type="journal article" date="2023" name="IMA Fungus">
        <title>Comparative genomic study of the Penicillium genus elucidates a diverse pangenome and 15 lateral gene transfer events.</title>
        <authorList>
            <person name="Petersen C."/>
            <person name="Sorensen T."/>
            <person name="Nielsen M.R."/>
            <person name="Sondergaard T.E."/>
            <person name="Sorensen J.L."/>
            <person name="Fitzpatrick D.A."/>
            <person name="Frisvad J.C."/>
            <person name="Nielsen K.L."/>
        </authorList>
    </citation>
    <scope>NUCLEOTIDE SEQUENCE</scope>
    <source>
        <strain evidence="2">IBT 34128</strain>
    </source>
</reference>
<dbReference type="PANTHER" id="PTHR10887:SF341">
    <property type="entry name" value="NFX1-TYPE ZINC FINGER-CONTAINING PROTEIN 1"/>
    <property type="match status" value="1"/>
</dbReference>
<dbReference type="GO" id="GO:0031048">
    <property type="term" value="P:regulatory ncRNA-mediated heterochromatin formation"/>
    <property type="evidence" value="ECO:0007669"/>
    <property type="project" value="TreeGrafter"/>
</dbReference>
<dbReference type="CDD" id="cd18808">
    <property type="entry name" value="SF1_C_Upf1"/>
    <property type="match status" value="1"/>
</dbReference>
<evidence type="ECO:0000259" key="1">
    <source>
        <dbReference type="Pfam" id="PF13087"/>
    </source>
</evidence>
<evidence type="ECO:0000313" key="2">
    <source>
        <dbReference type="EMBL" id="KAJ5104559.1"/>
    </source>
</evidence>
<dbReference type="InterPro" id="IPR041679">
    <property type="entry name" value="DNA2/NAM7-like_C"/>
</dbReference>
<dbReference type="RefSeq" id="XP_056513555.1">
    <property type="nucleotide sequence ID" value="XM_056652488.1"/>
</dbReference>
<dbReference type="EMBL" id="JAPMSZ010000004">
    <property type="protein sequence ID" value="KAJ5104559.1"/>
    <property type="molecule type" value="Genomic_DNA"/>
</dbReference>
<protein>
    <recommendedName>
        <fullName evidence="1">DNA2/NAM7 helicase-like C-terminal domain-containing protein</fullName>
    </recommendedName>
</protein>
<dbReference type="InterPro" id="IPR045055">
    <property type="entry name" value="DNA2/NAM7-like"/>
</dbReference>
<reference evidence="2" key="1">
    <citation type="submission" date="2022-11" db="EMBL/GenBank/DDBJ databases">
        <authorList>
            <person name="Petersen C."/>
        </authorList>
    </citation>
    <scope>NUCLEOTIDE SEQUENCE</scope>
    <source>
        <strain evidence="2">IBT 34128</strain>
    </source>
</reference>
<feature type="domain" description="DNA2/NAM7 helicase-like C-terminal" evidence="1">
    <location>
        <begin position="66"/>
        <end position="220"/>
    </location>
</feature>
<dbReference type="Pfam" id="PF13087">
    <property type="entry name" value="AAA_12"/>
    <property type="match status" value="1"/>
</dbReference>
<dbReference type="Gene3D" id="3.40.50.300">
    <property type="entry name" value="P-loop containing nucleotide triphosphate hydrolases"/>
    <property type="match status" value="2"/>
</dbReference>
<gene>
    <name evidence="2" type="ORF">NUU61_001906</name>
</gene>
<name>A0A9W9FQI9_9EURO</name>
<evidence type="ECO:0000313" key="3">
    <source>
        <dbReference type="Proteomes" id="UP001141434"/>
    </source>
</evidence>
<dbReference type="GO" id="GO:0031380">
    <property type="term" value="C:nuclear RNA-directed RNA polymerase complex"/>
    <property type="evidence" value="ECO:0007669"/>
    <property type="project" value="TreeGrafter"/>
</dbReference>
<dbReference type="AlphaFoldDB" id="A0A9W9FQI9"/>
<dbReference type="OrthoDB" id="409395at2759"/>
<dbReference type="PANTHER" id="PTHR10887">
    <property type="entry name" value="DNA2/NAM7 HELICASE FAMILY"/>
    <property type="match status" value="1"/>
</dbReference>
<dbReference type="InterPro" id="IPR027417">
    <property type="entry name" value="P-loop_NTPase"/>
</dbReference>
<keyword evidence="3" id="KW-1185">Reference proteome</keyword>
<dbReference type="InterPro" id="IPR047187">
    <property type="entry name" value="SF1_C_Upf1"/>
</dbReference>